<evidence type="ECO:0000313" key="5">
    <source>
        <dbReference type="EMBL" id="PSM37468.1"/>
    </source>
</evidence>
<reference evidence="5 6" key="1">
    <citation type="submission" date="2018-03" db="EMBL/GenBank/DDBJ databases">
        <title>Streptomyces dioscori sp. nov., a novel endophytic actinobacterium isolated from bulbil of Dioscorea bulbifera L.</title>
        <authorList>
            <person name="Zhikuan W."/>
        </authorList>
    </citation>
    <scope>NUCLEOTIDE SEQUENCE [LARGE SCALE GENOMIC DNA]</scope>
    <source>
        <strain evidence="5 6">A217</strain>
    </source>
</reference>
<comment type="caution">
    <text evidence="5">The sequence shown here is derived from an EMBL/GenBank/DDBJ whole genome shotgun (WGS) entry which is preliminary data.</text>
</comment>
<accession>A0A2P8PU19</accession>
<keyword evidence="2" id="KW-0333">Golgi apparatus</keyword>
<evidence type="ECO:0000256" key="3">
    <source>
        <dbReference type="ARBA" id="ARBA00023121"/>
    </source>
</evidence>
<dbReference type="Gene3D" id="1.10.3630.10">
    <property type="entry name" value="yeast vps74-n-term truncation variant domain like"/>
    <property type="match status" value="1"/>
</dbReference>
<proteinExistence type="predicted"/>
<dbReference type="EMBL" id="PYBJ01000041">
    <property type="protein sequence ID" value="PSM37468.1"/>
    <property type="molecule type" value="Genomic_DNA"/>
</dbReference>
<keyword evidence="6" id="KW-1185">Reference proteome</keyword>
<dbReference type="OrthoDB" id="4717569at2"/>
<dbReference type="Pfam" id="PF05719">
    <property type="entry name" value="GPP34"/>
    <property type="match status" value="1"/>
</dbReference>
<gene>
    <name evidence="5" type="ORF">C6Y14_42110</name>
</gene>
<sequence length="217" mass="23756">MVQTLPQRLYLLCYTVDKGKFQLDNLQGRGQLLRAGALTELARDGLLDATGGKVIRKPGREPDDPFAATVWHDLPDNKPKSWLQFVHNKAHTAEKPVRDQLVAVGEITVTRGRKLGLIPADLVTVPDPERVRVLRERVRDTVLGGADPASIPLEDLAAAVFTVELETSSVWSGADRKTYKEPLKALAARYDGIVPGLRKALRDSYLSSRAVGGGWSA</sequence>
<dbReference type="RefSeq" id="WP_107022225.1">
    <property type="nucleotide sequence ID" value="NZ_KZ679065.1"/>
</dbReference>
<comment type="subcellular location">
    <subcellularLocation>
        <location evidence="1">Golgi apparatus membrane</location>
        <topology evidence="1">Peripheral membrane protein</topology>
        <orientation evidence="1">Cytoplasmic side</orientation>
    </subcellularLocation>
</comment>
<dbReference type="Proteomes" id="UP000240429">
    <property type="component" value="Unassembled WGS sequence"/>
</dbReference>
<keyword evidence="3" id="KW-0446">Lipid-binding</keyword>
<evidence type="ECO:0000256" key="2">
    <source>
        <dbReference type="ARBA" id="ARBA00023034"/>
    </source>
</evidence>
<dbReference type="GO" id="GO:0070273">
    <property type="term" value="F:phosphatidylinositol-4-phosphate binding"/>
    <property type="evidence" value="ECO:0007669"/>
    <property type="project" value="InterPro"/>
</dbReference>
<dbReference type="GO" id="GO:0012505">
    <property type="term" value="C:endomembrane system"/>
    <property type="evidence" value="ECO:0007669"/>
    <property type="project" value="UniProtKB-ARBA"/>
</dbReference>
<dbReference type="InterPro" id="IPR038261">
    <property type="entry name" value="GPP34-like_sf"/>
</dbReference>
<keyword evidence="4" id="KW-0472">Membrane</keyword>
<name>A0A2P8PU19_9ACTN</name>
<evidence type="ECO:0000256" key="4">
    <source>
        <dbReference type="ARBA" id="ARBA00023136"/>
    </source>
</evidence>
<dbReference type="GO" id="GO:0005737">
    <property type="term" value="C:cytoplasm"/>
    <property type="evidence" value="ECO:0007669"/>
    <property type="project" value="UniProtKB-ARBA"/>
</dbReference>
<dbReference type="InterPro" id="IPR008628">
    <property type="entry name" value="GPP34-like"/>
</dbReference>
<evidence type="ECO:0000313" key="6">
    <source>
        <dbReference type="Proteomes" id="UP000240429"/>
    </source>
</evidence>
<dbReference type="AlphaFoldDB" id="A0A2P8PU19"/>
<organism evidence="5 6">
    <name type="scientific">Streptomyces dioscori</name>
    <dbReference type="NCBI Taxonomy" id="2109333"/>
    <lineage>
        <taxon>Bacteria</taxon>
        <taxon>Bacillati</taxon>
        <taxon>Actinomycetota</taxon>
        <taxon>Actinomycetes</taxon>
        <taxon>Kitasatosporales</taxon>
        <taxon>Streptomycetaceae</taxon>
        <taxon>Streptomyces</taxon>
        <taxon>Streptomyces aurantiacus group</taxon>
    </lineage>
</organism>
<evidence type="ECO:0000256" key="1">
    <source>
        <dbReference type="ARBA" id="ARBA00004255"/>
    </source>
</evidence>
<protein>
    <submittedName>
        <fullName evidence="5">GPP34 family phosphoprotein</fullName>
    </submittedName>
</protein>